<sequence length="150" mass="16783">MFKNSKNLFLIVKIVAVFIIISLGIGLFVRLKLQPQQPKVQTVGQAERPVLREEAQKIKKGMTATDKKIGDLTILDNKTAKITYLISNDQFIVEIKEAPFEDGKKQIESWFINKGFTQGELCVLRISFGTSKTIKPNLTSSEILPLGCSN</sequence>
<keyword evidence="1" id="KW-0812">Transmembrane</keyword>
<evidence type="ECO:0000313" key="3">
    <source>
        <dbReference type="Proteomes" id="UP000034493"/>
    </source>
</evidence>
<keyword evidence="1" id="KW-0472">Membrane</keyword>
<evidence type="ECO:0000313" key="2">
    <source>
        <dbReference type="EMBL" id="KKS03769.1"/>
    </source>
</evidence>
<dbReference type="EMBL" id="LCBC01000015">
    <property type="protein sequence ID" value="KKS03769.1"/>
    <property type="molecule type" value="Genomic_DNA"/>
</dbReference>
<reference evidence="2 3" key="1">
    <citation type="journal article" date="2015" name="Nature">
        <title>rRNA introns, odd ribosomes, and small enigmatic genomes across a large radiation of phyla.</title>
        <authorList>
            <person name="Brown C.T."/>
            <person name="Hug L.A."/>
            <person name="Thomas B.C."/>
            <person name="Sharon I."/>
            <person name="Castelle C.J."/>
            <person name="Singh A."/>
            <person name="Wilkins M.J."/>
            <person name="Williams K.H."/>
            <person name="Banfield J.F."/>
        </authorList>
    </citation>
    <scope>NUCLEOTIDE SEQUENCE [LARGE SCALE GENOMIC DNA]</scope>
</reference>
<keyword evidence="1" id="KW-1133">Transmembrane helix</keyword>
<name>A0A0G0VSB8_9BACT</name>
<comment type="caution">
    <text evidence="2">The sequence shown here is derived from an EMBL/GenBank/DDBJ whole genome shotgun (WGS) entry which is preliminary data.</text>
</comment>
<gene>
    <name evidence="2" type="ORF">UU56_C0015G0002</name>
</gene>
<accession>A0A0G0VSB8</accession>
<dbReference type="Proteomes" id="UP000034493">
    <property type="component" value="Unassembled WGS sequence"/>
</dbReference>
<protein>
    <submittedName>
        <fullName evidence="2">Uncharacterized protein</fullName>
    </submittedName>
</protein>
<evidence type="ECO:0000256" key="1">
    <source>
        <dbReference type="SAM" id="Phobius"/>
    </source>
</evidence>
<dbReference type="AlphaFoldDB" id="A0A0G0VSB8"/>
<organism evidence="2 3">
    <name type="scientific">Candidatus Curtissbacteria bacterium GW2011_GWA2_41_24</name>
    <dbReference type="NCBI Taxonomy" id="1618411"/>
    <lineage>
        <taxon>Bacteria</taxon>
        <taxon>Candidatus Curtissiibacteriota</taxon>
    </lineage>
</organism>
<proteinExistence type="predicted"/>
<feature type="transmembrane region" description="Helical" evidence="1">
    <location>
        <begin position="7"/>
        <end position="29"/>
    </location>
</feature>